<name>A0A0W0YRY9_9GAMM</name>
<comment type="caution">
    <text evidence="1">The sequence shown here is derived from an EMBL/GenBank/DDBJ whole genome shotgun (WGS) entry which is preliminary data.</text>
</comment>
<dbReference type="Proteomes" id="UP000054600">
    <property type="component" value="Unassembled WGS sequence"/>
</dbReference>
<reference evidence="1 2" key="1">
    <citation type="submission" date="2015-11" db="EMBL/GenBank/DDBJ databases">
        <title>Genomic analysis of 38 Legionella species identifies large and diverse effector repertoires.</title>
        <authorList>
            <person name="Burstein D."/>
            <person name="Amaro F."/>
            <person name="Zusman T."/>
            <person name="Lifshitz Z."/>
            <person name="Cohen O."/>
            <person name="Gilbert J.A."/>
            <person name="Pupko T."/>
            <person name="Shuman H.A."/>
            <person name="Segal G."/>
        </authorList>
    </citation>
    <scope>NUCLEOTIDE SEQUENCE [LARGE SCALE GENOMIC DNA]</scope>
    <source>
        <strain evidence="1 2">ATCC 49655</strain>
    </source>
</reference>
<dbReference type="RefSeq" id="WP_155823674.1">
    <property type="nucleotide sequence ID" value="NZ_KB892393.1"/>
</dbReference>
<evidence type="ECO:0000313" key="1">
    <source>
        <dbReference type="EMBL" id="KTD59299.1"/>
    </source>
</evidence>
<accession>A0A0W0YRY9</accession>
<keyword evidence="2" id="KW-1185">Reference proteome</keyword>
<protein>
    <submittedName>
        <fullName evidence="1">Uncharacterized protein</fullName>
    </submittedName>
</protein>
<dbReference type="AlphaFoldDB" id="A0A0W0YRY9"/>
<organism evidence="1 2">
    <name type="scientific">Legionella shakespearei DSM 23087</name>
    <dbReference type="NCBI Taxonomy" id="1122169"/>
    <lineage>
        <taxon>Bacteria</taxon>
        <taxon>Pseudomonadati</taxon>
        <taxon>Pseudomonadota</taxon>
        <taxon>Gammaproteobacteria</taxon>
        <taxon>Legionellales</taxon>
        <taxon>Legionellaceae</taxon>
        <taxon>Legionella</taxon>
    </lineage>
</organism>
<proteinExistence type="predicted"/>
<evidence type="ECO:0000313" key="2">
    <source>
        <dbReference type="Proteomes" id="UP000054600"/>
    </source>
</evidence>
<sequence>MLELLYQISADTYLSSGSVRKEKDEVFTFDDFKDASFPLPRDGKNVIFLCCTNMNDGVGDYSHLKNYIKWVKELVGEHYQIQPILKAHIPSSSNTELLQIITERQKHVRKDFQQFCAQEGLRPIIYEENHECIGIEQDELSELLNKSAAMLLISIGSPLHKLIKDRKGFFPVICRQLGRSHNERTLEKAYQSGSMNIDVTAHLGASYGLDIEKGLPSLQSLAKELTTFESETGQILVKQLLGEEILIESAQSYLTTHKFMPGYPQSKWAALSFILTGINKNACNNKLQNNCDFFLPKKVIDPDEILYFLEKMGIEAPIEIVTPDGNLNIGRVSNPEDKHKIRIFTSFYVSDKEYEALYRLRTDLGLGSGDNTGAKVISNSNLPFFEQKSGGFSDFVRWNLIDGIKAYIDQTQDPDLKRSLTKLKKFLVLPMDIYLKFELEGTVNNNSPSSVDQNNLEKLKHNITDYLDIINQITELAKDPEVEDAWQYFQTELRKYHCYHDHFPSILAGALYLNNPHPTASINGKTSSLHDWVPEQFIRKHQALQIWTKDELDILINPAIVKLLKRGIEIEDILLTQKISEELPNSFIIGTFVWIIKDIEKQTGATYSQVELKNYLKLISLRIMSQDDILPPNQKIEPKCEQLPDKCIQIIDAMENLQLGDPTPQIEYILNNIAHDEQFQLNVKTLKEVIERKRQDGTLNKNYCTNLTRVIDKFILDKSLNESNPLENVNRYAFKFEHHEDDIKPAPKIPNNKL</sequence>
<dbReference type="PATRIC" id="fig|1122169.6.peg.2278"/>
<dbReference type="EMBL" id="LNYW01000049">
    <property type="protein sequence ID" value="KTD59299.1"/>
    <property type="molecule type" value="Genomic_DNA"/>
</dbReference>
<gene>
    <name evidence="1" type="ORF">Lsha_1995</name>
</gene>